<keyword evidence="10" id="KW-0503">Monooxygenase</keyword>
<evidence type="ECO:0000256" key="8">
    <source>
        <dbReference type="ARBA" id="ARBA00023002"/>
    </source>
</evidence>
<evidence type="ECO:0000256" key="11">
    <source>
        <dbReference type="ARBA" id="ARBA00023136"/>
    </source>
</evidence>
<proteinExistence type="inferred from homology"/>
<evidence type="ECO:0000256" key="7">
    <source>
        <dbReference type="ARBA" id="ARBA00022989"/>
    </source>
</evidence>
<evidence type="ECO:0000256" key="6">
    <source>
        <dbReference type="ARBA" id="ARBA00022723"/>
    </source>
</evidence>
<keyword evidence="5" id="KW-0812">Transmembrane</keyword>
<dbReference type="AlphaFoldDB" id="A0AAN8WEU0"/>
<dbReference type="InterPro" id="IPR052306">
    <property type="entry name" value="CYP450_71D"/>
</dbReference>
<dbReference type="SUPFAM" id="SSF48264">
    <property type="entry name" value="Cytochrome P450"/>
    <property type="match status" value="1"/>
</dbReference>
<protein>
    <submittedName>
        <fullName evidence="12">Uncharacterized protein</fullName>
    </submittedName>
</protein>
<evidence type="ECO:0000256" key="5">
    <source>
        <dbReference type="ARBA" id="ARBA00022692"/>
    </source>
</evidence>
<evidence type="ECO:0000313" key="12">
    <source>
        <dbReference type="EMBL" id="KAK6947062.1"/>
    </source>
</evidence>
<dbReference type="GO" id="GO:0004497">
    <property type="term" value="F:monooxygenase activity"/>
    <property type="evidence" value="ECO:0007669"/>
    <property type="project" value="UniProtKB-KW"/>
</dbReference>
<evidence type="ECO:0000313" key="13">
    <source>
        <dbReference type="Proteomes" id="UP001370490"/>
    </source>
</evidence>
<comment type="subcellular location">
    <subcellularLocation>
        <location evidence="2">Membrane</location>
        <topology evidence="2">Single-pass membrane protein</topology>
    </subcellularLocation>
</comment>
<dbReference type="GO" id="GO:0016705">
    <property type="term" value="F:oxidoreductase activity, acting on paired donors, with incorporation or reduction of molecular oxygen"/>
    <property type="evidence" value="ECO:0007669"/>
    <property type="project" value="InterPro"/>
</dbReference>
<comment type="cofactor">
    <cofactor evidence="1">
        <name>heme</name>
        <dbReference type="ChEBI" id="CHEBI:30413"/>
    </cofactor>
</comment>
<dbReference type="GO" id="GO:0005506">
    <property type="term" value="F:iron ion binding"/>
    <property type="evidence" value="ECO:0007669"/>
    <property type="project" value="InterPro"/>
</dbReference>
<dbReference type="EMBL" id="JBAMMX010000001">
    <property type="protein sequence ID" value="KAK6947062.1"/>
    <property type="molecule type" value="Genomic_DNA"/>
</dbReference>
<keyword evidence="11" id="KW-0472">Membrane</keyword>
<dbReference type="GO" id="GO:0020037">
    <property type="term" value="F:heme binding"/>
    <property type="evidence" value="ECO:0007669"/>
    <property type="project" value="InterPro"/>
</dbReference>
<dbReference type="Proteomes" id="UP001370490">
    <property type="component" value="Unassembled WGS sequence"/>
</dbReference>
<dbReference type="Gene3D" id="1.10.630.10">
    <property type="entry name" value="Cytochrome P450"/>
    <property type="match status" value="1"/>
</dbReference>
<dbReference type="PANTHER" id="PTHR47953:SF19">
    <property type="entry name" value="OS06G0641600 PROTEIN"/>
    <property type="match status" value="1"/>
</dbReference>
<evidence type="ECO:0000256" key="1">
    <source>
        <dbReference type="ARBA" id="ARBA00001971"/>
    </source>
</evidence>
<name>A0AAN8WEU0_9MAGN</name>
<keyword evidence="4" id="KW-0349">Heme</keyword>
<reference evidence="12 13" key="1">
    <citation type="submission" date="2023-12" db="EMBL/GenBank/DDBJ databases">
        <title>A high-quality genome assembly for Dillenia turbinata (Dilleniales).</title>
        <authorList>
            <person name="Chanderbali A."/>
        </authorList>
    </citation>
    <scope>NUCLEOTIDE SEQUENCE [LARGE SCALE GENOMIC DNA]</scope>
    <source>
        <strain evidence="12">LSX21</strain>
        <tissue evidence="12">Leaf</tissue>
    </source>
</reference>
<evidence type="ECO:0000256" key="3">
    <source>
        <dbReference type="ARBA" id="ARBA00010617"/>
    </source>
</evidence>
<dbReference type="PANTHER" id="PTHR47953">
    <property type="entry name" value="OS08G0105600 PROTEIN"/>
    <property type="match status" value="1"/>
</dbReference>
<keyword evidence="9" id="KW-0408">Iron</keyword>
<comment type="similarity">
    <text evidence="3">Belongs to the cytochrome P450 family.</text>
</comment>
<gene>
    <name evidence="12" type="ORF">RJ641_000535</name>
</gene>
<dbReference type="InterPro" id="IPR036396">
    <property type="entry name" value="Cyt_P450_sf"/>
</dbReference>
<organism evidence="12 13">
    <name type="scientific">Dillenia turbinata</name>
    <dbReference type="NCBI Taxonomy" id="194707"/>
    <lineage>
        <taxon>Eukaryota</taxon>
        <taxon>Viridiplantae</taxon>
        <taxon>Streptophyta</taxon>
        <taxon>Embryophyta</taxon>
        <taxon>Tracheophyta</taxon>
        <taxon>Spermatophyta</taxon>
        <taxon>Magnoliopsida</taxon>
        <taxon>eudicotyledons</taxon>
        <taxon>Gunneridae</taxon>
        <taxon>Pentapetalae</taxon>
        <taxon>Dilleniales</taxon>
        <taxon>Dilleniaceae</taxon>
        <taxon>Dillenia</taxon>
    </lineage>
</organism>
<accession>A0AAN8WEU0</accession>
<keyword evidence="13" id="KW-1185">Reference proteome</keyword>
<evidence type="ECO:0000256" key="4">
    <source>
        <dbReference type="ARBA" id="ARBA00022617"/>
    </source>
</evidence>
<dbReference type="GO" id="GO:0016020">
    <property type="term" value="C:membrane"/>
    <property type="evidence" value="ECO:0007669"/>
    <property type="project" value="UniProtKB-SubCell"/>
</dbReference>
<evidence type="ECO:0000256" key="10">
    <source>
        <dbReference type="ARBA" id="ARBA00023033"/>
    </source>
</evidence>
<keyword evidence="6" id="KW-0479">Metal-binding</keyword>
<sequence length="98" mass="11115">MDATGGFSVADTFPSLTWLHVLSGERSRLEKTHRKIDRMLEDIIGVHKASKERRERGDSEAEEDLVDVLLRIQEEDTLAIPLTTENIKAVVSEKIKEL</sequence>
<evidence type="ECO:0000256" key="9">
    <source>
        <dbReference type="ARBA" id="ARBA00023004"/>
    </source>
</evidence>
<keyword evidence="8" id="KW-0560">Oxidoreductase</keyword>
<comment type="caution">
    <text evidence="12">The sequence shown here is derived from an EMBL/GenBank/DDBJ whole genome shotgun (WGS) entry which is preliminary data.</text>
</comment>
<evidence type="ECO:0000256" key="2">
    <source>
        <dbReference type="ARBA" id="ARBA00004167"/>
    </source>
</evidence>
<keyword evidence="7" id="KW-1133">Transmembrane helix</keyword>